<dbReference type="GO" id="GO:0046052">
    <property type="term" value="P:UTP catabolic process"/>
    <property type="evidence" value="ECO:0007669"/>
    <property type="project" value="TreeGrafter"/>
</dbReference>
<evidence type="ECO:0000259" key="1">
    <source>
        <dbReference type="Pfam" id="PF03819"/>
    </source>
</evidence>
<dbReference type="NCBIfam" id="TIGR00444">
    <property type="entry name" value="mazG"/>
    <property type="match status" value="1"/>
</dbReference>
<gene>
    <name evidence="2" type="primary">mazG</name>
    <name evidence="2" type="ORF">E6W36_14410</name>
</gene>
<dbReference type="GO" id="GO:0046081">
    <property type="term" value="P:dUTP catabolic process"/>
    <property type="evidence" value="ECO:0007669"/>
    <property type="project" value="TreeGrafter"/>
</dbReference>
<dbReference type="PANTHER" id="PTHR30522:SF0">
    <property type="entry name" value="NUCLEOSIDE TRIPHOSPHATE PYROPHOSPHOHYDROLASE"/>
    <property type="match status" value="1"/>
</dbReference>
<dbReference type="Gene3D" id="1.10.287.1080">
    <property type="entry name" value="MazG-like"/>
    <property type="match status" value="2"/>
</dbReference>
<sequence>MSVAFAELVTIMRRLRDPQSGCPWDLEQTFETIAPYTLEEAYEVAEAIANGDRAGLREELGDLLLQVVFHAQMAADEGSFGIDDVIGAINAKMIRRHPHVFGDAEIASADAQTDSWEAIKAQERAAKADGVPSVLADVPLALPALVRAEKLARRAARVGFDWPDAGGVLAKIREELAEVEQAIAEGDAGHIAEEVGDVLFAVANLARKLGVDAEAALSAANRKFTHRFQAMEAQAGDAFPALSLAEKEALWQAVKREE</sequence>
<evidence type="ECO:0000313" key="2">
    <source>
        <dbReference type="EMBL" id="QCI80268.1"/>
    </source>
</evidence>
<dbReference type="EMBL" id="CP039704">
    <property type="protein sequence ID" value="QCI80268.1"/>
    <property type="molecule type" value="Genomic_DNA"/>
</dbReference>
<dbReference type="GO" id="GO:0006950">
    <property type="term" value="P:response to stress"/>
    <property type="evidence" value="ECO:0007669"/>
    <property type="project" value="UniProtKB-ARBA"/>
</dbReference>
<dbReference type="InterPro" id="IPR048011">
    <property type="entry name" value="NTP-PPase_MazG-like_C"/>
</dbReference>
<dbReference type="GO" id="GO:0046076">
    <property type="term" value="P:dTTP catabolic process"/>
    <property type="evidence" value="ECO:0007669"/>
    <property type="project" value="TreeGrafter"/>
</dbReference>
<dbReference type="Pfam" id="PF03819">
    <property type="entry name" value="MazG"/>
    <property type="match status" value="2"/>
</dbReference>
<dbReference type="InterPro" id="IPR048015">
    <property type="entry name" value="NTP-PPase_MazG-like_N"/>
</dbReference>
<dbReference type="InterPro" id="IPR011551">
    <property type="entry name" value="NTP_PyrPHydrolase_MazG"/>
</dbReference>
<accession>A0A4D7C988</accession>
<proteinExistence type="predicted"/>
<dbReference type="FunFam" id="1.10.287.1080:FF:000001">
    <property type="entry name" value="Nucleoside triphosphate pyrophosphohydrolase"/>
    <property type="match status" value="1"/>
</dbReference>
<dbReference type="SUPFAM" id="SSF101386">
    <property type="entry name" value="all-alpha NTP pyrophosphatases"/>
    <property type="match status" value="2"/>
</dbReference>
<dbReference type="CDD" id="cd11529">
    <property type="entry name" value="NTP-PPase_MazG_Cterm"/>
    <property type="match status" value="1"/>
</dbReference>
<dbReference type="GO" id="GO:0046061">
    <property type="term" value="P:dATP catabolic process"/>
    <property type="evidence" value="ECO:0007669"/>
    <property type="project" value="TreeGrafter"/>
</dbReference>
<dbReference type="NCBIfam" id="NF007113">
    <property type="entry name" value="PRK09562.1"/>
    <property type="match status" value="1"/>
</dbReference>
<dbReference type="PANTHER" id="PTHR30522">
    <property type="entry name" value="NUCLEOSIDE TRIPHOSPHATE PYROPHOSPHOHYDROLASE"/>
    <property type="match status" value="1"/>
</dbReference>
<dbReference type="AlphaFoldDB" id="A0A4D7C988"/>
<keyword evidence="2" id="KW-0378">Hydrolase</keyword>
<dbReference type="GO" id="GO:0046047">
    <property type="term" value="P:TTP catabolic process"/>
    <property type="evidence" value="ECO:0007669"/>
    <property type="project" value="TreeGrafter"/>
</dbReference>
<dbReference type="RefSeq" id="WP_222873134.1">
    <property type="nucleotide sequence ID" value="NZ_CP039704.1"/>
</dbReference>
<organism evidence="2 3">
    <name type="scientific">Hankyongella ginsenosidimutans</name>
    <dbReference type="NCBI Taxonomy" id="1763828"/>
    <lineage>
        <taxon>Bacteria</taxon>
        <taxon>Pseudomonadati</taxon>
        <taxon>Pseudomonadota</taxon>
        <taxon>Alphaproteobacteria</taxon>
        <taxon>Sphingomonadales</taxon>
        <taxon>Sphingomonadaceae</taxon>
        <taxon>Hankyongella</taxon>
    </lineage>
</organism>
<protein>
    <submittedName>
        <fullName evidence="2">Nucleoside triphosphate pyrophosphohydrolase</fullName>
        <ecNumber evidence="2">3.6.1.9</ecNumber>
    </submittedName>
</protein>
<dbReference type="InterPro" id="IPR004518">
    <property type="entry name" value="MazG-like_dom"/>
</dbReference>
<evidence type="ECO:0000313" key="3">
    <source>
        <dbReference type="Proteomes" id="UP000298714"/>
    </source>
</evidence>
<dbReference type="EC" id="3.6.1.9" evidence="2"/>
<dbReference type="GO" id="GO:0006203">
    <property type="term" value="P:dGTP catabolic process"/>
    <property type="evidence" value="ECO:0007669"/>
    <property type="project" value="TreeGrafter"/>
</dbReference>
<name>A0A4D7C988_9SPHN</name>
<feature type="domain" description="NTP pyrophosphohydrolase MazG-like" evidence="1">
    <location>
        <begin position="169"/>
        <end position="227"/>
    </location>
</feature>
<dbReference type="KEGG" id="hgn:E6W36_14410"/>
<dbReference type="Proteomes" id="UP000298714">
    <property type="component" value="Chromosome"/>
</dbReference>
<feature type="domain" description="NTP pyrophosphohydrolase MazG-like" evidence="1">
    <location>
        <begin position="28"/>
        <end position="101"/>
    </location>
</feature>
<dbReference type="GO" id="GO:0047429">
    <property type="term" value="F:nucleoside triphosphate diphosphatase activity"/>
    <property type="evidence" value="ECO:0007669"/>
    <property type="project" value="UniProtKB-EC"/>
</dbReference>
<dbReference type="CDD" id="cd11528">
    <property type="entry name" value="NTP-PPase_MazG_Nterm"/>
    <property type="match status" value="1"/>
</dbReference>
<reference evidence="3" key="1">
    <citation type="submission" date="2019-04" db="EMBL/GenBank/DDBJ databases">
        <title>Complete genome sequence of Sphingomonas sp. W1-2-3.</title>
        <authorList>
            <person name="Im W.T."/>
        </authorList>
    </citation>
    <scope>NUCLEOTIDE SEQUENCE [LARGE SCALE GENOMIC DNA]</scope>
    <source>
        <strain evidence="3">W1-2-3</strain>
    </source>
</reference>
<keyword evidence="3" id="KW-1185">Reference proteome</keyword>